<evidence type="ECO:0000313" key="2">
    <source>
        <dbReference type="Proteomes" id="UP000663828"/>
    </source>
</evidence>
<dbReference type="AlphaFoldDB" id="A0A815UM42"/>
<dbReference type="Proteomes" id="UP000663828">
    <property type="component" value="Unassembled WGS sequence"/>
</dbReference>
<reference evidence="1" key="1">
    <citation type="submission" date="2021-02" db="EMBL/GenBank/DDBJ databases">
        <authorList>
            <person name="Nowell W R."/>
        </authorList>
    </citation>
    <scope>NUCLEOTIDE SEQUENCE</scope>
</reference>
<accession>A0A815UM42</accession>
<protein>
    <submittedName>
        <fullName evidence="1">Uncharacterized protein</fullName>
    </submittedName>
</protein>
<gene>
    <name evidence="1" type="ORF">XAT740_LOCUS40611</name>
</gene>
<organism evidence="1 2">
    <name type="scientific">Adineta ricciae</name>
    <name type="common">Rotifer</name>
    <dbReference type="NCBI Taxonomy" id="249248"/>
    <lineage>
        <taxon>Eukaryota</taxon>
        <taxon>Metazoa</taxon>
        <taxon>Spiralia</taxon>
        <taxon>Gnathifera</taxon>
        <taxon>Rotifera</taxon>
        <taxon>Eurotatoria</taxon>
        <taxon>Bdelloidea</taxon>
        <taxon>Adinetida</taxon>
        <taxon>Adinetidae</taxon>
        <taxon>Adineta</taxon>
    </lineage>
</organism>
<comment type="caution">
    <text evidence="1">The sequence shown here is derived from an EMBL/GenBank/DDBJ whole genome shotgun (WGS) entry which is preliminary data.</text>
</comment>
<proteinExistence type="predicted"/>
<sequence>MLSIEILDFVCIDNRIHEVYRGEDEKNYLFTLLISIDVTIDGSCDIFFYNKCPLPPVTIKVNVAQFCHEAKKHVDCVNRRLENCTEVQEYGPALETLKSTFKVYLTQATSHGCHNLYDQIRIPRRLPRTRRSTTRKPRKRKSKKHRTTIAVEYHCRTKLVIDSCGHWNQPLARLNRTVCHYAYEYMQCLAPLKLKCQNMFANDDDIHQIQTFLHKCYQMLTKSSKNNMECLTFNLTFIVISLLTYIFM</sequence>
<name>A0A815UM42_ADIRI</name>
<evidence type="ECO:0000313" key="1">
    <source>
        <dbReference type="EMBL" id="CAF1517907.1"/>
    </source>
</evidence>
<dbReference type="EMBL" id="CAJNOR010004639">
    <property type="protein sequence ID" value="CAF1517907.1"/>
    <property type="molecule type" value="Genomic_DNA"/>
</dbReference>
<keyword evidence="2" id="KW-1185">Reference proteome</keyword>